<dbReference type="OrthoDB" id="10674396at2759"/>
<evidence type="ECO:0000313" key="3">
    <source>
        <dbReference type="Proteomes" id="UP000235786"/>
    </source>
</evidence>
<dbReference type="EMBL" id="KZ613939">
    <property type="protein sequence ID" value="PMD46312.1"/>
    <property type="molecule type" value="Genomic_DNA"/>
</dbReference>
<accession>A0A2J6S6B6</accession>
<protein>
    <submittedName>
        <fullName evidence="2">Uncharacterized protein</fullName>
    </submittedName>
</protein>
<evidence type="ECO:0000313" key="2">
    <source>
        <dbReference type="EMBL" id="PMD46312.1"/>
    </source>
</evidence>
<sequence>MWAAKPRQRRNIRWPNTPSHLGKRMMLDSSTAWRGQEAGTGHQHPQSCVAIPVTDPVVVQGTSRCVIVGRGHDRGQLSFTASDLLAAAAKEQLIQPVVDAQCPLHTLLFLHRQSSIVYVGIITGGDIPTSSLVHNCLHYLLVELFRSPIHHHGTLIYPLYARLCTSLGTYCSGTHIATLLARHEILHAISSVFLVSRSSRPCIAQQLLEPAGDADLTGDATDERQPQELEASRRNEVRKHLRLRRRPPGPTRTTQTPGGRGEEVQLERALSSTHLQCHASSSNTTTTTTTTTTPCRQIDHAVLPLAPLTRRSSPSLPPLRGGLKLAPSRPSILGCFWNEGLTVSIPFQRLGGHSSTLFASHPAPSNPVEPRRSRANHPLQRLRIPYWRRKYSCGA</sequence>
<dbReference type="AlphaFoldDB" id="A0A2J6S6B6"/>
<feature type="compositionally biased region" description="Low complexity" evidence="1">
    <location>
        <begin position="284"/>
        <end position="293"/>
    </location>
</feature>
<feature type="compositionally biased region" description="Basic residues" evidence="1">
    <location>
        <begin position="236"/>
        <end position="247"/>
    </location>
</feature>
<feature type="compositionally biased region" description="Polar residues" evidence="1">
    <location>
        <begin position="270"/>
        <end position="283"/>
    </location>
</feature>
<name>A0A2J6S6B6_HYAVF</name>
<proteinExistence type="predicted"/>
<organism evidence="2 3">
    <name type="scientific">Hyaloscypha variabilis (strain UAMH 11265 / GT02V1 / F)</name>
    <name type="common">Meliniomyces variabilis</name>
    <dbReference type="NCBI Taxonomy" id="1149755"/>
    <lineage>
        <taxon>Eukaryota</taxon>
        <taxon>Fungi</taxon>
        <taxon>Dikarya</taxon>
        <taxon>Ascomycota</taxon>
        <taxon>Pezizomycotina</taxon>
        <taxon>Leotiomycetes</taxon>
        <taxon>Helotiales</taxon>
        <taxon>Hyaloscyphaceae</taxon>
        <taxon>Hyaloscypha</taxon>
        <taxon>Hyaloscypha variabilis</taxon>
    </lineage>
</organism>
<feature type="region of interest" description="Disordered" evidence="1">
    <location>
        <begin position="1"/>
        <end position="21"/>
    </location>
</feature>
<dbReference type="Proteomes" id="UP000235786">
    <property type="component" value="Unassembled WGS sequence"/>
</dbReference>
<feature type="compositionally biased region" description="Basic and acidic residues" evidence="1">
    <location>
        <begin position="221"/>
        <end position="235"/>
    </location>
</feature>
<reference evidence="2 3" key="1">
    <citation type="submission" date="2016-04" db="EMBL/GenBank/DDBJ databases">
        <title>A degradative enzymes factory behind the ericoid mycorrhizal symbiosis.</title>
        <authorList>
            <consortium name="DOE Joint Genome Institute"/>
            <person name="Martino E."/>
            <person name="Morin E."/>
            <person name="Grelet G."/>
            <person name="Kuo A."/>
            <person name="Kohler A."/>
            <person name="Daghino S."/>
            <person name="Barry K."/>
            <person name="Choi C."/>
            <person name="Cichocki N."/>
            <person name="Clum A."/>
            <person name="Copeland A."/>
            <person name="Hainaut M."/>
            <person name="Haridas S."/>
            <person name="Labutti K."/>
            <person name="Lindquist E."/>
            <person name="Lipzen A."/>
            <person name="Khouja H.-R."/>
            <person name="Murat C."/>
            <person name="Ohm R."/>
            <person name="Olson A."/>
            <person name="Spatafora J."/>
            <person name="Veneault-Fourrey C."/>
            <person name="Henrissat B."/>
            <person name="Grigoriev I."/>
            <person name="Martin F."/>
            <person name="Perotto S."/>
        </authorList>
    </citation>
    <scope>NUCLEOTIDE SEQUENCE [LARGE SCALE GENOMIC DNA]</scope>
    <source>
        <strain evidence="2 3">F</strain>
    </source>
</reference>
<keyword evidence="3" id="KW-1185">Reference proteome</keyword>
<feature type="compositionally biased region" description="Basic residues" evidence="1">
    <location>
        <begin position="1"/>
        <end position="12"/>
    </location>
</feature>
<gene>
    <name evidence="2" type="ORF">L207DRAFT_209861</name>
</gene>
<feature type="region of interest" description="Disordered" evidence="1">
    <location>
        <begin position="213"/>
        <end position="293"/>
    </location>
</feature>
<evidence type="ECO:0000256" key="1">
    <source>
        <dbReference type="SAM" id="MobiDB-lite"/>
    </source>
</evidence>